<comment type="subcellular location">
    <subcellularLocation>
        <location evidence="2">Cytoplasm</location>
    </subcellularLocation>
    <subcellularLocation>
        <location evidence="1">Nucleus</location>
    </subcellularLocation>
</comment>
<feature type="domain" description="Fungal lipase-type" evidence="7">
    <location>
        <begin position="100"/>
        <end position="206"/>
    </location>
</feature>
<organism evidence="9 10">
    <name type="scientific">Taxus chinensis</name>
    <name type="common">Chinese yew</name>
    <name type="synonym">Taxus wallichiana var. chinensis</name>
    <dbReference type="NCBI Taxonomy" id="29808"/>
    <lineage>
        <taxon>Eukaryota</taxon>
        <taxon>Viridiplantae</taxon>
        <taxon>Streptophyta</taxon>
        <taxon>Embryophyta</taxon>
        <taxon>Tracheophyta</taxon>
        <taxon>Spermatophyta</taxon>
        <taxon>Pinopsida</taxon>
        <taxon>Pinidae</taxon>
        <taxon>Conifers II</taxon>
        <taxon>Cupressales</taxon>
        <taxon>Taxaceae</taxon>
        <taxon>Taxus</taxon>
    </lineage>
</organism>
<dbReference type="GO" id="GO:0005737">
    <property type="term" value="C:cytoplasm"/>
    <property type="evidence" value="ECO:0007669"/>
    <property type="project" value="UniProtKB-SubCell"/>
</dbReference>
<dbReference type="InterPro" id="IPR041266">
    <property type="entry name" value="EDS1_EP"/>
</dbReference>
<reference evidence="9 10" key="1">
    <citation type="journal article" date="2021" name="Nat. Plants">
        <title>The Taxus genome provides insights into paclitaxel biosynthesis.</title>
        <authorList>
            <person name="Xiong X."/>
            <person name="Gou J."/>
            <person name="Liao Q."/>
            <person name="Li Y."/>
            <person name="Zhou Q."/>
            <person name="Bi G."/>
            <person name="Li C."/>
            <person name="Du R."/>
            <person name="Wang X."/>
            <person name="Sun T."/>
            <person name="Guo L."/>
            <person name="Liang H."/>
            <person name="Lu P."/>
            <person name="Wu Y."/>
            <person name="Zhang Z."/>
            <person name="Ro D.K."/>
            <person name="Shang Y."/>
            <person name="Huang S."/>
            <person name="Yan J."/>
        </authorList>
    </citation>
    <scope>NUCLEOTIDE SEQUENCE [LARGE SCALE GENOMIC DNA]</scope>
    <source>
        <strain evidence="9">Ta-2019</strain>
    </source>
</reference>
<sequence>MDLECPTPSTPKFAVGTETADFLTSSGVLHRSWEEIHRVSINNVYTFHVTVLEDVVYVIFPSFYVEDFMVKEGRYGECNIQKENTVFSACLKGDDGEPAVVHKGALNIFLHILRSSDFKAQMDSVLKQKKEQTIIFAGHFVGGAVATLATIWFLGKRARNISPLCITFGSPLLGDARLGEAIGREGWSGNFCHVVSKYDIVPRMFLAPFESIAEPLNAIVPHWRNIMGIDSVAVSHTSIKEACRTLLNNVLTFTSTIANDYPGDSGLRSPYRPFGTYMFCSGRGAACIENSEAVLKMLHFTMQREEGMSFDQIAGACISEHTGYGHMLEDVTDYILNATKAANFVSDDSFEMGITLELEAIGVGAQNEHARIALRKARKVKNEQDMNYEELNDRLSKHQSHMAGLEWYKRSPKAKGTGYYDSFKQHSDKKDFKVNLARTALETFWDGIVDMVEKHELPSDFRFQNKWINAGTAYRRLVEPLDIADHYHLRKSNKSYLSEGVRPHRHIVLERWLKEKDQTRIGRDKKERTKFASLTLDSCFWAHLEEACKALNFLQTGEGQHQEGNAHLKECLEFEDYVGRMIKDKSMSDEIFLEQSSFMIWWQQYSHLQLQSPRWKSSSPLFDFMESETWKKKF</sequence>
<feature type="transmembrane region" description="Helical" evidence="6">
    <location>
        <begin position="134"/>
        <end position="155"/>
    </location>
</feature>
<dbReference type="GO" id="GO:0006629">
    <property type="term" value="P:lipid metabolic process"/>
    <property type="evidence" value="ECO:0007669"/>
    <property type="project" value="InterPro"/>
</dbReference>
<evidence type="ECO:0000256" key="1">
    <source>
        <dbReference type="ARBA" id="ARBA00004123"/>
    </source>
</evidence>
<keyword evidence="10" id="KW-1185">Reference proteome</keyword>
<comment type="caution">
    <text evidence="9">The sequence shown here is derived from an EMBL/GenBank/DDBJ whole genome shotgun (WGS) entry which is preliminary data.</text>
</comment>
<dbReference type="SUPFAM" id="SSF53474">
    <property type="entry name" value="alpha/beta-Hydrolases"/>
    <property type="match status" value="1"/>
</dbReference>
<name>A0AA38CVS8_TAXCH</name>
<dbReference type="EMBL" id="JAHRHJ020000008">
    <property type="protein sequence ID" value="KAH9304203.1"/>
    <property type="molecule type" value="Genomic_DNA"/>
</dbReference>
<dbReference type="Proteomes" id="UP000824469">
    <property type="component" value="Unassembled WGS sequence"/>
</dbReference>
<proteinExistence type="predicted"/>
<dbReference type="Gene3D" id="3.40.50.1820">
    <property type="entry name" value="alpha/beta hydrolase"/>
    <property type="match status" value="1"/>
</dbReference>
<keyword evidence="4" id="KW-0611">Plant defense</keyword>
<evidence type="ECO:0000313" key="10">
    <source>
        <dbReference type="Proteomes" id="UP000824469"/>
    </source>
</evidence>
<dbReference type="Pfam" id="PF01764">
    <property type="entry name" value="Lipase_3"/>
    <property type="match status" value="1"/>
</dbReference>
<accession>A0AA38CVS8</accession>
<dbReference type="CDD" id="cd00519">
    <property type="entry name" value="Lipase_3"/>
    <property type="match status" value="1"/>
</dbReference>
<dbReference type="Pfam" id="PF18117">
    <property type="entry name" value="EDS1_EP"/>
    <property type="match status" value="1"/>
</dbReference>
<keyword evidence="6" id="KW-0472">Membrane</keyword>
<dbReference type="OMA" id="KERGECH"/>
<evidence type="ECO:0000256" key="6">
    <source>
        <dbReference type="SAM" id="Phobius"/>
    </source>
</evidence>
<dbReference type="GO" id="GO:0006952">
    <property type="term" value="P:defense response"/>
    <property type="evidence" value="ECO:0007669"/>
    <property type="project" value="UniProtKB-KW"/>
</dbReference>
<evidence type="ECO:0000259" key="8">
    <source>
        <dbReference type="Pfam" id="PF18117"/>
    </source>
</evidence>
<gene>
    <name evidence="9" type="ORF">KI387_008607</name>
</gene>
<evidence type="ECO:0000256" key="2">
    <source>
        <dbReference type="ARBA" id="ARBA00004496"/>
    </source>
</evidence>
<dbReference type="AlphaFoldDB" id="A0AA38CVS8"/>
<keyword evidence="3" id="KW-0963">Cytoplasm</keyword>
<dbReference type="PANTHER" id="PTHR47413:SF2">
    <property type="entry name" value="LIPASE-LIKE PAD4"/>
    <property type="match status" value="1"/>
</dbReference>
<keyword evidence="5" id="KW-0539">Nucleus</keyword>
<feature type="domain" description="EDS1 EP" evidence="8">
    <location>
        <begin position="404"/>
        <end position="610"/>
    </location>
</feature>
<dbReference type="PANTHER" id="PTHR47413">
    <property type="entry name" value="LIPASE-LIKE PAD4"/>
    <property type="match status" value="1"/>
</dbReference>
<evidence type="ECO:0000256" key="5">
    <source>
        <dbReference type="ARBA" id="ARBA00023242"/>
    </source>
</evidence>
<evidence type="ECO:0000313" key="9">
    <source>
        <dbReference type="EMBL" id="KAH9304203.1"/>
    </source>
</evidence>
<evidence type="ECO:0000259" key="7">
    <source>
        <dbReference type="Pfam" id="PF01764"/>
    </source>
</evidence>
<dbReference type="InterPro" id="IPR002921">
    <property type="entry name" value="Fungal_lipase-type"/>
</dbReference>
<keyword evidence="6" id="KW-0812">Transmembrane</keyword>
<keyword evidence="6" id="KW-1133">Transmembrane helix</keyword>
<protein>
    <submittedName>
        <fullName evidence="9">Uncharacterized protein</fullName>
    </submittedName>
</protein>
<evidence type="ECO:0000256" key="3">
    <source>
        <dbReference type="ARBA" id="ARBA00022490"/>
    </source>
</evidence>
<dbReference type="GO" id="GO:0005634">
    <property type="term" value="C:nucleus"/>
    <property type="evidence" value="ECO:0007669"/>
    <property type="project" value="UniProtKB-SubCell"/>
</dbReference>
<dbReference type="InterPro" id="IPR029058">
    <property type="entry name" value="AB_hydrolase_fold"/>
</dbReference>
<evidence type="ECO:0000256" key="4">
    <source>
        <dbReference type="ARBA" id="ARBA00022821"/>
    </source>
</evidence>